<dbReference type="InterPro" id="IPR000436">
    <property type="entry name" value="Sushi_SCR_CCP_dom"/>
</dbReference>
<evidence type="ECO:0000313" key="6">
    <source>
        <dbReference type="RefSeq" id="XP_022288796.1"/>
    </source>
</evidence>
<dbReference type="KEGG" id="cvn:111100913"/>
<name>A0A8B8ABE1_CRAVI</name>
<dbReference type="SUPFAM" id="SSF57535">
    <property type="entry name" value="Complement control module/SCR domain"/>
    <property type="match status" value="1"/>
</dbReference>
<keyword evidence="3" id="KW-0812">Transmembrane</keyword>
<proteinExistence type="predicted"/>
<gene>
    <name evidence="6" type="primary">LOC111100913</name>
</gene>
<dbReference type="Proteomes" id="UP000694844">
    <property type="component" value="Chromosome 6"/>
</dbReference>
<evidence type="ECO:0000256" key="1">
    <source>
        <dbReference type="ARBA" id="ARBA00023157"/>
    </source>
</evidence>
<keyword evidence="3" id="KW-0472">Membrane</keyword>
<dbReference type="CDD" id="cd00033">
    <property type="entry name" value="CCP"/>
    <property type="match status" value="1"/>
</dbReference>
<evidence type="ECO:0000256" key="3">
    <source>
        <dbReference type="SAM" id="Phobius"/>
    </source>
</evidence>
<accession>A0A8B8ABE1</accession>
<dbReference type="AlphaFoldDB" id="A0A8B8ABE1"/>
<keyword evidence="1" id="KW-1015">Disulfide bond</keyword>
<sequence length="523" mass="58527">MKVPSLSVVVFFIHFLSFGWPCSEEVPGVIDNAFLKCSTNESCAVECYPGYVFPNGETKRIYSCKDGVWTPMTSACKHIPLLYIQYAVIWNFHNIIPNECANITVRLNNSKSTLEEDFLKPCDTLNLNFTVRFTFETLTFTVKTIFSSEYNIYTRKDVDLCFEVIKIAFQNLNISKVFDNIRCENETADYTLSGDVEIRNEYVKCPQGMELKNIAGNAFVTETGNYYCAKHRSISFPNTENFNTHPARSYIYNVTTTSTQCDAHIPDTTVVTTITDSKETKDSNGISTVDTTIYPVTNVGNGTTPHHTDILETTDTMLTNSEKITQLYKITTDSTTFDDNDERTASYSVENTYDRVTDRFTTDVQTEVYIGASAGGVVFVVLVVIIAVVCRKKRTRRPGGHLKALEMDVCNNSDDSFKGELIENTLYQSADGFDNKGASMHSSISDKPYIPLANSIETLEPDLNTGEDHTSNQTDETKLSNCINKNMDNESNSAPIEDDCTKLSHILNSGDEYAVISKSDKNT</sequence>
<dbReference type="OrthoDB" id="6212350at2759"/>
<keyword evidence="4" id="KW-0732">Signal</keyword>
<organism evidence="5 6">
    <name type="scientific">Crassostrea virginica</name>
    <name type="common">Eastern oyster</name>
    <dbReference type="NCBI Taxonomy" id="6565"/>
    <lineage>
        <taxon>Eukaryota</taxon>
        <taxon>Metazoa</taxon>
        <taxon>Spiralia</taxon>
        <taxon>Lophotrochozoa</taxon>
        <taxon>Mollusca</taxon>
        <taxon>Bivalvia</taxon>
        <taxon>Autobranchia</taxon>
        <taxon>Pteriomorphia</taxon>
        <taxon>Ostreida</taxon>
        <taxon>Ostreoidea</taxon>
        <taxon>Ostreidae</taxon>
        <taxon>Crassostrea</taxon>
    </lineage>
</organism>
<protein>
    <submittedName>
        <fullName evidence="6">Uncharacterized protein LOC111100913 isoform X1</fullName>
    </submittedName>
</protein>
<feature type="transmembrane region" description="Helical" evidence="3">
    <location>
        <begin position="368"/>
        <end position="390"/>
    </location>
</feature>
<feature type="compositionally biased region" description="Basic and acidic residues" evidence="2">
    <location>
        <begin position="466"/>
        <end position="478"/>
    </location>
</feature>
<evidence type="ECO:0000256" key="4">
    <source>
        <dbReference type="SAM" id="SignalP"/>
    </source>
</evidence>
<dbReference type="RefSeq" id="XP_022288796.1">
    <property type="nucleotide sequence ID" value="XM_022433088.1"/>
</dbReference>
<keyword evidence="3" id="KW-1133">Transmembrane helix</keyword>
<dbReference type="GeneID" id="111100913"/>
<feature type="chain" id="PRO_5034709051" evidence="4">
    <location>
        <begin position="22"/>
        <end position="523"/>
    </location>
</feature>
<dbReference type="InterPro" id="IPR035976">
    <property type="entry name" value="Sushi/SCR/CCP_sf"/>
</dbReference>
<keyword evidence="5" id="KW-1185">Reference proteome</keyword>
<evidence type="ECO:0000313" key="5">
    <source>
        <dbReference type="Proteomes" id="UP000694844"/>
    </source>
</evidence>
<evidence type="ECO:0000256" key="2">
    <source>
        <dbReference type="SAM" id="MobiDB-lite"/>
    </source>
</evidence>
<feature type="signal peptide" evidence="4">
    <location>
        <begin position="1"/>
        <end position="21"/>
    </location>
</feature>
<reference evidence="6" key="1">
    <citation type="submission" date="2025-08" db="UniProtKB">
        <authorList>
            <consortium name="RefSeq"/>
        </authorList>
    </citation>
    <scope>IDENTIFICATION</scope>
    <source>
        <tissue evidence="6">Whole sample</tissue>
    </source>
</reference>
<feature type="region of interest" description="Disordered" evidence="2">
    <location>
        <begin position="460"/>
        <end position="483"/>
    </location>
</feature>